<dbReference type="GO" id="GO:0020037">
    <property type="term" value="F:heme binding"/>
    <property type="evidence" value="ECO:0007669"/>
    <property type="project" value="InterPro"/>
</dbReference>
<dbReference type="PIRSF" id="PIRSF000027">
    <property type="entry name" value="Cytc_c_prime"/>
    <property type="match status" value="1"/>
</dbReference>
<dbReference type="Pfam" id="PF01322">
    <property type="entry name" value="Cytochrom_C_2"/>
    <property type="match status" value="1"/>
</dbReference>
<evidence type="ECO:0000256" key="6">
    <source>
        <dbReference type="PIRSR" id="PIRSR000027-1"/>
    </source>
</evidence>
<keyword evidence="4" id="KW-0249">Electron transport</keyword>
<dbReference type="Gene3D" id="1.20.120.10">
    <property type="entry name" value="Cytochrome c/b562"/>
    <property type="match status" value="1"/>
</dbReference>
<dbReference type="GO" id="GO:0005506">
    <property type="term" value="F:iron ion binding"/>
    <property type="evidence" value="ECO:0007669"/>
    <property type="project" value="InterPro"/>
</dbReference>
<dbReference type="RefSeq" id="WP_185797881.1">
    <property type="nucleotide sequence ID" value="NZ_JACLQD010000003.1"/>
</dbReference>
<keyword evidence="5 6" id="KW-0408">Iron</keyword>
<keyword evidence="3 6" id="KW-0479">Metal-binding</keyword>
<comment type="PTM">
    <text evidence="7">Binds 1 heme group per subunit.</text>
</comment>
<dbReference type="GO" id="GO:0009055">
    <property type="term" value="F:electron transfer activity"/>
    <property type="evidence" value="ECO:0007669"/>
    <property type="project" value="InterPro"/>
</dbReference>
<evidence type="ECO:0000256" key="8">
    <source>
        <dbReference type="SAM" id="SignalP"/>
    </source>
</evidence>
<reference evidence="9 10" key="1">
    <citation type="journal article" date="2017" name="Int. J. Syst. Evol. Microbiol.">
        <title>Gemmobacter straminiformis sp. nov., isolated from an artificial fountain.</title>
        <authorList>
            <person name="Kang J.Y."/>
            <person name="Kim M.J."/>
            <person name="Chun J."/>
            <person name="Son K.P."/>
            <person name="Jahng K.Y."/>
        </authorList>
    </citation>
    <scope>NUCLEOTIDE SEQUENCE [LARGE SCALE GENOMIC DNA]</scope>
    <source>
        <strain evidence="9 10">CAM-8</strain>
    </source>
</reference>
<dbReference type="AlphaFoldDB" id="A0A842I9J0"/>
<evidence type="ECO:0000256" key="1">
    <source>
        <dbReference type="ARBA" id="ARBA00022448"/>
    </source>
</evidence>
<evidence type="ECO:0000256" key="4">
    <source>
        <dbReference type="ARBA" id="ARBA00022982"/>
    </source>
</evidence>
<sequence length="144" mass="14698">MKLTKAALVTGFALAATMLYAAERTDPNAIAREELMETIGKNTKALGDMAGGKTAFDAAAAEAAKAALVEAAAKIPATFETQGGADPADEAKPEIWANWDDFTKKAGALEAAATALDATSLEAVQAGMGAVGGACKDCHTTYRM</sequence>
<comment type="caution">
    <text evidence="9">The sequence shown here is derived from an EMBL/GenBank/DDBJ whole genome shotgun (WGS) entry which is preliminary data.</text>
</comment>
<evidence type="ECO:0000313" key="9">
    <source>
        <dbReference type="EMBL" id="MBC2836276.1"/>
    </source>
</evidence>
<feature type="binding site" description="axial binding residue" evidence="6">
    <location>
        <position position="139"/>
    </location>
    <ligand>
        <name>heme c</name>
        <dbReference type="ChEBI" id="CHEBI:61717"/>
    </ligand>
    <ligandPart>
        <name>Fe</name>
        <dbReference type="ChEBI" id="CHEBI:18248"/>
    </ligandPart>
</feature>
<dbReference type="SUPFAM" id="SSF47175">
    <property type="entry name" value="Cytochromes"/>
    <property type="match status" value="1"/>
</dbReference>
<feature type="binding site" description="covalent" evidence="7">
    <location>
        <position position="135"/>
    </location>
    <ligand>
        <name>heme c</name>
        <dbReference type="ChEBI" id="CHEBI:61717"/>
    </ligand>
</feature>
<dbReference type="InterPro" id="IPR012127">
    <property type="entry name" value="Cyt_c_prime"/>
</dbReference>
<evidence type="ECO:0000313" key="10">
    <source>
        <dbReference type="Proteomes" id="UP000555411"/>
    </source>
</evidence>
<feature type="chain" id="PRO_5032483214" evidence="8">
    <location>
        <begin position="22"/>
        <end position="144"/>
    </location>
</feature>
<keyword evidence="2 7" id="KW-0349">Heme</keyword>
<evidence type="ECO:0000256" key="2">
    <source>
        <dbReference type="ARBA" id="ARBA00022617"/>
    </source>
</evidence>
<protein>
    <submittedName>
        <fullName evidence="9">Cytochrome c</fullName>
    </submittedName>
</protein>
<keyword evidence="10" id="KW-1185">Reference proteome</keyword>
<dbReference type="Proteomes" id="UP000555411">
    <property type="component" value="Unassembled WGS sequence"/>
</dbReference>
<gene>
    <name evidence="9" type="ORF">H7F16_12225</name>
</gene>
<dbReference type="EMBL" id="JACLQD010000003">
    <property type="protein sequence ID" value="MBC2836276.1"/>
    <property type="molecule type" value="Genomic_DNA"/>
</dbReference>
<dbReference type="GO" id="GO:0022900">
    <property type="term" value="P:electron transport chain"/>
    <property type="evidence" value="ECO:0007669"/>
    <property type="project" value="InterPro"/>
</dbReference>
<evidence type="ECO:0000256" key="7">
    <source>
        <dbReference type="PIRSR" id="PIRSR000027-2"/>
    </source>
</evidence>
<dbReference type="GO" id="GO:0042597">
    <property type="term" value="C:periplasmic space"/>
    <property type="evidence" value="ECO:0007669"/>
    <property type="project" value="InterPro"/>
</dbReference>
<organism evidence="9 10">
    <name type="scientific">Paragemmobacter straminiformis</name>
    <dbReference type="NCBI Taxonomy" id="2045119"/>
    <lineage>
        <taxon>Bacteria</taxon>
        <taxon>Pseudomonadati</taxon>
        <taxon>Pseudomonadota</taxon>
        <taxon>Alphaproteobacteria</taxon>
        <taxon>Rhodobacterales</taxon>
        <taxon>Paracoccaceae</taxon>
        <taxon>Paragemmobacter</taxon>
    </lineage>
</organism>
<keyword evidence="1" id="KW-0813">Transport</keyword>
<feature type="signal peptide" evidence="8">
    <location>
        <begin position="1"/>
        <end position="21"/>
    </location>
</feature>
<feature type="binding site" description="covalent" evidence="7">
    <location>
        <position position="138"/>
    </location>
    <ligand>
        <name>heme c</name>
        <dbReference type="ChEBI" id="CHEBI:61717"/>
    </ligand>
</feature>
<evidence type="ECO:0000256" key="5">
    <source>
        <dbReference type="ARBA" id="ARBA00023004"/>
    </source>
</evidence>
<name>A0A842I9J0_9RHOB</name>
<keyword evidence="8" id="KW-0732">Signal</keyword>
<evidence type="ECO:0000256" key="3">
    <source>
        <dbReference type="ARBA" id="ARBA00022723"/>
    </source>
</evidence>
<accession>A0A842I9J0</accession>
<proteinExistence type="predicted"/>
<dbReference type="InterPro" id="IPR002321">
    <property type="entry name" value="Cyt_c_II"/>
</dbReference>
<dbReference type="PROSITE" id="PS51009">
    <property type="entry name" value="CYTCII"/>
    <property type="match status" value="1"/>
</dbReference>
<dbReference type="InterPro" id="IPR010980">
    <property type="entry name" value="Cyt_c/b562"/>
</dbReference>